<evidence type="ECO:0000313" key="3">
    <source>
        <dbReference type="Proteomes" id="UP000030645"/>
    </source>
</evidence>
<reference evidence="3" key="1">
    <citation type="submission" date="2013-01" db="EMBL/GenBank/DDBJ databases">
        <title>Draft Genome Sequence of a Mulberry Tree, Morus notabilis C.K. Schneid.</title>
        <authorList>
            <person name="He N."/>
            <person name="Zhao S."/>
        </authorList>
    </citation>
    <scope>NUCLEOTIDE SEQUENCE</scope>
</reference>
<organism evidence="2 3">
    <name type="scientific">Morus notabilis</name>
    <dbReference type="NCBI Taxonomy" id="981085"/>
    <lineage>
        <taxon>Eukaryota</taxon>
        <taxon>Viridiplantae</taxon>
        <taxon>Streptophyta</taxon>
        <taxon>Embryophyta</taxon>
        <taxon>Tracheophyta</taxon>
        <taxon>Spermatophyta</taxon>
        <taxon>Magnoliopsida</taxon>
        <taxon>eudicotyledons</taxon>
        <taxon>Gunneridae</taxon>
        <taxon>Pentapetalae</taxon>
        <taxon>rosids</taxon>
        <taxon>fabids</taxon>
        <taxon>Rosales</taxon>
        <taxon>Moraceae</taxon>
        <taxon>Moreae</taxon>
        <taxon>Morus</taxon>
    </lineage>
</organism>
<feature type="region of interest" description="Disordered" evidence="1">
    <location>
        <begin position="77"/>
        <end position="123"/>
    </location>
</feature>
<feature type="region of interest" description="Disordered" evidence="1">
    <location>
        <begin position="1"/>
        <end position="31"/>
    </location>
</feature>
<feature type="compositionally biased region" description="Basic residues" evidence="1">
    <location>
        <begin position="112"/>
        <end position="123"/>
    </location>
</feature>
<evidence type="ECO:0000256" key="1">
    <source>
        <dbReference type="SAM" id="MobiDB-lite"/>
    </source>
</evidence>
<accession>W9RMM2</accession>
<proteinExistence type="predicted"/>
<keyword evidence="3" id="KW-1185">Reference proteome</keyword>
<dbReference type="Proteomes" id="UP000030645">
    <property type="component" value="Unassembled WGS sequence"/>
</dbReference>
<protein>
    <submittedName>
        <fullName evidence="2">Uncharacterized protein</fullName>
    </submittedName>
</protein>
<gene>
    <name evidence="2" type="ORF">L484_010079</name>
</gene>
<name>W9RMM2_9ROSA</name>
<evidence type="ECO:0000313" key="2">
    <source>
        <dbReference type="EMBL" id="EXB87097.1"/>
    </source>
</evidence>
<dbReference type="EMBL" id="KE344931">
    <property type="protein sequence ID" value="EXB87097.1"/>
    <property type="molecule type" value="Genomic_DNA"/>
</dbReference>
<dbReference type="AlphaFoldDB" id="W9RMM2"/>
<sequence>MKLRIHVNRRTPETGRQRREKRATGRGVTIVSGKSKSVKWGKISVLHHEVAPNCVPQLSRPANVPLAVISTATYQKLHHPDARTESSQRATVKMTNRKNHARATKSSLVRPRAARTFKRAVRS</sequence>